<keyword evidence="2" id="KW-1185">Reference proteome</keyword>
<reference evidence="1 2" key="1">
    <citation type="journal article" date="2010" name="PLoS ONE">
        <title>The glycobiome of the rumen bacterium Butyrivibrio proteoclasticus B316(T) highlights adaptation to a polysaccharide-rich environment.</title>
        <authorList>
            <person name="Kelly W.J."/>
            <person name="Leahy S.C."/>
            <person name="Altermann E."/>
            <person name="Yeoman C.J."/>
            <person name="Dunne J.C."/>
            <person name="Kong Z."/>
            <person name="Pacheco D.M."/>
            <person name="Li D."/>
            <person name="Noel S.J."/>
            <person name="Moon C.D."/>
            <person name="Cookson A.L."/>
            <person name="Attwood G.T."/>
        </authorList>
    </citation>
    <scope>NUCLEOTIDE SEQUENCE [LARGE SCALE GENOMIC DNA]</scope>
    <source>
        <strain evidence="2">ATCC 51982 / DSM 14932 / B316</strain>
        <plasmid evidence="2">Plasmid pCY360</plasmid>
    </source>
</reference>
<keyword evidence="1" id="KW-0614">Plasmid</keyword>
<dbReference type="HOGENOM" id="CLU_2380772_0_0_9"/>
<name>E0S3W7_BUTPB</name>
<dbReference type="Proteomes" id="UP000001299">
    <property type="component" value="Plasmid pCY360"/>
</dbReference>
<protein>
    <submittedName>
        <fullName evidence="1">Uncharacterized protein</fullName>
    </submittedName>
</protein>
<dbReference type="KEGG" id="bpb:bpr_II161"/>
<evidence type="ECO:0000313" key="1">
    <source>
        <dbReference type="EMBL" id="ADL36099.1"/>
    </source>
</evidence>
<dbReference type="AlphaFoldDB" id="E0S3W7"/>
<gene>
    <name evidence="1" type="ordered locus">bpr_II161</name>
</gene>
<evidence type="ECO:0000313" key="2">
    <source>
        <dbReference type="Proteomes" id="UP000001299"/>
    </source>
</evidence>
<sequence length="94" mass="10968">MLINTYYKGATDKVTGFVYDTDRKSFKDYSFVSSEWLTIKGREEEAVENFKMCGDMCYFMPTLKVLNQQRNELVNFCSFFEAADMVLDFGAFTK</sequence>
<accession>E0S3W7</accession>
<dbReference type="EMBL" id="CP001812">
    <property type="protein sequence ID" value="ADL36099.1"/>
    <property type="molecule type" value="Genomic_DNA"/>
</dbReference>
<dbReference type="RefSeq" id="WP_013282748.1">
    <property type="nucleotide sequence ID" value="NC_014389.1"/>
</dbReference>
<organism evidence="1 2">
    <name type="scientific">Butyrivibrio proteoclasticus (strain ATCC 51982 / DSM 14932 / B316)</name>
    <name type="common">Clostridium proteoclasticum</name>
    <dbReference type="NCBI Taxonomy" id="515622"/>
    <lineage>
        <taxon>Bacteria</taxon>
        <taxon>Bacillati</taxon>
        <taxon>Bacillota</taxon>
        <taxon>Clostridia</taxon>
        <taxon>Lachnospirales</taxon>
        <taxon>Lachnospiraceae</taxon>
        <taxon>Butyrivibrio</taxon>
    </lineage>
</organism>
<geneLocation type="plasmid" evidence="1 2">
    <name>pCY360</name>
</geneLocation>
<proteinExistence type="predicted"/>